<reference evidence="1" key="1">
    <citation type="journal article" date="2020" name="mSystems">
        <title>Genome- and Community-Level Interaction Insights into Carbon Utilization and Element Cycling Functions of Hydrothermarchaeota in Hydrothermal Sediment.</title>
        <authorList>
            <person name="Zhou Z."/>
            <person name="Liu Y."/>
            <person name="Xu W."/>
            <person name="Pan J."/>
            <person name="Luo Z.H."/>
            <person name="Li M."/>
        </authorList>
    </citation>
    <scope>NUCLEOTIDE SEQUENCE [LARGE SCALE GENOMIC DNA]</scope>
    <source>
        <strain evidence="1">HyVt-102</strain>
    </source>
</reference>
<accession>A0A7C0VC56</accession>
<proteinExistence type="predicted"/>
<dbReference type="AlphaFoldDB" id="A0A7C0VC56"/>
<protein>
    <recommendedName>
        <fullName evidence="2">IPT/TIG domain-containing protein</fullName>
    </recommendedName>
</protein>
<sequence>MLLAGTPTSIWPTNAPNDTTIVLRVYGINFTGTPTITLYNGTDTIIATNVTVVNSNYLTCDINLTGASPGYYNILVNNNEDQDSLEVCFTVIKKLTPPVYIYSKSIYNAGTTLLKMALGDGNNDGKYEIYVGSWRNKIYQLWWDGSWNVDSLSAGNVLFQGVGLGDGNNDGDYEVYGTSNNYHLYQFRWNGSSWDTLDMGGSSTYMARVVVGDVIRDGTFQVYSTDDNGNVFQFIYNGAGYDTTIIATVGAAGKGICIGDGDNDGDVELYVASLSGNVYQISWDGSNWVIDTIGVGSGGMTEIGIGDGDNDGNIEIYACSNDDSVYQFKWNGTAWEKSLVGYGTDKMNDVEVGDGDNDGLNEVYAGCANSILYQFEWDGSSWSDTALFNSGFSIRGIGIGDGNRDGENEIYAACTDGNLYQISYSDTFLFDAGVKEIVSPNDSITPSGEYRVKATITYKGPADLTFFVHANVIDTTTGTSILQESLTVTMGPSLPETLLTFGTVNLAENVTYNTVVYVPGNDTFPQNDTISIFTTAKRILILYVEDANGYGAPVHPDTIWQIPLVNLLGADRILWMGPTADENEDGPTLDEMKNVDLVIWNCYDYYSEPQLTTNDTINIKQLVADGGKIWLIGQDIYYSLFSKKGNREKGEPIKIDLKAQSNFLGTTFGLETIYEDYLYELNMNIMGIGEALSDTIYVESDFEYDGYLYPDSVGPDISIAHPILIDPDSNFVIGIARNDSLAAFWAADG</sequence>
<name>A0A7C0VC56_UNCW3</name>
<evidence type="ECO:0008006" key="2">
    <source>
        <dbReference type="Google" id="ProtNLM"/>
    </source>
</evidence>
<evidence type="ECO:0000313" key="1">
    <source>
        <dbReference type="EMBL" id="HDI83329.1"/>
    </source>
</evidence>
<comment type="caution">
    <text evidence="1">The sequence shown here is derived from an EMBL/GenBank/DDBJ whole genome shotgun (WGS) entry which is preliminary data.</text>
</comment>
<dbReference type="PANTHER" id="PTHR46580:SF4">
    <property type="entry name" value="ATP_GTP-BINDING PROTEIN"/>
    <property type="match status" value="1"/>
</dbReference>
<dbReference type="EMBL" id="DQWE01000285">
    <property type="protein sequence ID" value="HDI83329.1"/>
    <property type="molecule type" value="Genomic_DNA"/>
</dbReference>
<feature type="non-terminal residue" evidence="1">
    <location>
        <position position="749"/>
    </location>
</feature>
<organism evidence="1">
    <name type="scientific">candidate division WOR-3 bacterium</name>
    <dbReference type="NCBI Taxonomy" id="2052148"/>
    <lineage>
        <taxon>Bacteria</taxon>
        <taxon>Bacteria division WOR-3</taxon>
    </lineage>
</organism>
<dbReference type="InterPro" id="IPR028994">
    <property type="entry name" value="Integrin_alpha_N"/>
</dbReference>
<dbReference type="Gene3D" id="2.120.10.70">
    <property type="entry name" value="Fucose-specific lectin"/>
    <property type="match status" value="1"/>
</dbReference>
<dbReference type="PANTHER" id="PTHR46580">
    <property type="entry name" value="SENSOR KINASE-RELATED"/>
    <property type="match status" value="1"/>
</dbReference>
<dbReference type="SUPFAM" id="SSF69318">
    <property type="entry name" value="Integrin alpha N-terminal domain"/>
    <property type="match status" value="1"/>
</dbReference>
<dbReference type="Proteomes" id="UP000885847">
    <property type="component" value="Unassembled WGS sequence"/>
</dbReference>
<gene>
    <name evidence="1" type="ORF">ENF18_06015</name>
</gene>